<name>A0ABN2PL10_9MICO</name>
<dbReference type="InterPro" id="IPR055170">
    <property type="entry name" value="GFO_IDH_MocA-like_dom"/>
</dbReference>
<dbReference type="Pfam" id="PF01408">
    <property type="entry name" value="GFO_IDH_MocA"/>
    <property type="match status" value="1"/>
</dbReference>
<dbReference type="InterPro" id="IPR000683">
    <property type="entry name" value="Gfo/Idh/MocA-like_OxRdtase_N"/>
</dbReference>
<feature type="domain" description="GFO/IDH/MocA-like oxidoreductase" evidence="5">
    <location>
        <begin position="151"/>
        <end position="262"/>
    </location>
</feature>
<sequence>MLPSSLPEPAQFSRDTGEPSLRWGVVGVGWIAGFFAAAVSAHTSQQIVAVASRSAERAGEFAARHGIEHAHADVDALLSDPSVDVVYVAAPQSEHLDIGLRAIAAGKHVLIEKPIAIDAAGAQRLVDAAASAGVFLMEAMWSRYQPQADLVRRIIAEGIIGEPRLVIADHGQAIADDPDHRLLLPGTGGGALLDLGIYPIQLDSMVLGRPDAVRAVGSLTPSGVDATSTLVLDHGDEQSTLMTSLLTRTPTIAAVCGTLGRIDLEGPFHIPTAVTVRSHDLFEPALVWRDDTGVALMDGLAWQATALAGYVGEGRLESPLHPLDETVSIIATIDEARRQLGAR</sequence>
<evidence type="ECO:0000259" key="5">
    <source>
        <dbReference type="Pfam" id="PF22725"/>
    </source>
</evidence>
<dbReference type="EMBL" id="BAAAOF010000002">
    <property type="protein sequence ID" value="GAA1924664.1"/>
    <property type="molecule type" value="Genomic_DNA"/>
</dbReference>
<evidence type="ECO:0000313" key="7">
    <source>
        <dbReference type="Proteomes" id="UP001501343"/>
    </source>
</evidence>
<feature type="domain" description="Gfo/Idh/MocA-like oxidoreductase N-terminal" evidence="4">
    <location>
        <begin position="21"/>
        <end position="138"/>
    </location>
</feature>
<evidence type="ECO:0000256" key="1">
    <source>
        <dbReference type="ARBA" id="ARBA00010928"/>
    </source>
</evidence>
<proteinExistence type="inferred from homology"/>
<keyword evidence="7" id="KW-1185">Reference proteome</keyword>
<evidence type="ECO:0000256" key="3">
    <source>
        <dbReference type="ARBA" id="ARBA00023027"/>
    </source>
</evidence>
<keyword evidence="3" id="KW-0520">NAD</keyword>
<comment type="caution">
    <text evidence="6">The sequence shown here is derived from an EMBL/GenBank/DDBJ whole genome shotgun (WGS) entry which is preliminary data.</text>
</comment>
<protein>
    <submittedName>
        <fullName evidence="6">Gfo/Idh/MocA family oxidoreductase</fullName>
    </submittedName>
</protein>
<gene>
    <name evidence="6" type="ORF">GCM10009775_16210</name>
</gene>
<dbReference type="InterPro" id="IPR050984">
    <property type="entry name" value="Gfo/Idh/MocA_domain"/>
</dbReference>
<dbReference type="Gene3D" id="3.30.360.10">
    <property type="entry name" value="Dihydrodipicolinate Reductase, domain 2"/>
    <property type="match status" value="1"/>
</dbReference>
<dbReference type="PANTHER" id="PTHR22604">
    <property type="entry name" value="OXIDOREDUCTASES"/>
    <property type="match status" value="1"/>
</dbReference>
<dbReference type="Pfam" id="PF22725">
    <property type="entry name" value="GFO_IDH_MocA_C3"/>
    <property type="match status" value="1"/>
</dbReference>
<evidence type="ECO:0000259" key="4">
    <source>
        <dbReference type="Pfam" id="PF01408"/>
    </source>
</evidence>
<dbReference type="InterPro" id="IPR036291">
    <property type="entry name" value="NAD(P)-bd_dom_sf"/>
</dbReference>
<comment type="similarity">
    <text evidence="1">Belongs to the Gfo/Idh/MocA family.</text>
</comment>
<dbReference type="SUPFAM" id="SSF55347">
    <property type="entry name" value="Glyceraldehyde-3-phosphate dehydrogenase-like, C-terminal domain"/>
    <property type="match status" value="1"/>
</dbReference>
<dbReference type="Gene3D" id="3.40.50.720">
    <property type="entry name" value="NAD(P)-binding Rossmann-like Domain"/>
    <property type="match status" value="1"/>
</dbReference>
<evidence type="ECO:0000313" key="6">
    <source>
        <dbReference type="EMBL" id="GAA1924664.1"/>
    </source>
</evidence>
<dbReference type="Proteomes" id="UP001501343">
    <property type="component" value="Unassembled WGS sequence"/>
</dbReference>
<dbReference type="SUPFAM" id="SSF51735">
    <property type="entry name" value="NAD(P)-binding Rossmann-fold domains"/>
    <property type="match status" value="1"/>
</dbReference>
<keyword evidence="2" id="KW-0560">Oxidoreductase</keyword>
<dbReference type="RefSeq" id="WP_248147026.1">
    <property type="nucleotide sequence ID" value="NZ_BAAAOF010000002.1"/>
</dbReference>
<reference evidence="6 7" key="1">
    <citation type="journal article" date="2019" name="Int. J. Syst. Evol. Microbiol.">
        <title>The Global Catalogue of Microorganisms (GCM) 10K type strain sequencing project: providing services to taxonomists for standard genome sequencing and annotation.</title>
        <authorList>
            <consortium name="The Broad Institute Genomics Platform"/>
            <consortium name="The Broad Institute Genome Sequencing Center for Infectious Disease"/>
            <person name="Wu L."/>
            <person name="Ma J."/>
        </authorList>
    </citation>
    <scope>NUCLEOTIDE SEQUENCE [LARGE SCALE GENOMIC DNA]</scope>
    <source>
        <strain evidence="6 7">JCM 14900</strain>
    </source>
</reference>
<evidence type="ECO:0000256" key="2">
    <source>
        <dbReference type="ARBA" id="ARBA00023002"/>
    </source>
</evidence>
<organism evidence="6 7">
    <name type="scientific">Microbacterium aoyamense</name>
    <dbReference type="NCBI Taxonomy" id="344166"/>
    <lineage>
        <taxon>Bacteria</taxon>
        <taxon>Bacillati</taxon>
        <taxon>Actinomycetota</taxon>
        <taxon>Actinomycetes</taxon>
        <taxon>Micrococcales</taxon>
        <taxon>Microbacteriaceae</taxon>
        <taxon>Microbacterium</taxon>
    </lineage>
</organism>
<dbReference type="PANTHER" id="PTHR22604:SF105">
    <property type="entry name" value="TRANS-1,2-DIHYDROBENZENE-1,2-DIOL DEHYDROGENASE"/>
    <property type="match status" value="1"/>
</dbReference>
<accession>A0ABN2PL10</accession>